<dbReference type="PANTHER" id="PTHR30563:SF0">
    <property type="entry name" value="DNA RECOMBINATION PROTEIN RMUC"/>
    <property type="match status" value="1"/>
</dbReference>
<dbReference type="Proteomes" id="UP000241848">
    <property type="component" value="Unassembled WGS sequence"/>
</dbReference>
<dbReference type="InterPro" id="IPR003798">
    <property type="entry name" value="DNA_recombination_RmuC"/>
</dbReference>
<gene>
    <name evidence="7" type="ORF">C7B45_02600</name>
</gene>
<accession>A0A2T2WN60</accession>
<keyword evidence="3 5" id="KW-0175">Coiled coil</keyword>
<keyword evidence="6" id="KW-1133">Transmembrane helix</keyword>
<dbReference type="Pfam" id="PF02646">
    <property type="entry name" value="RmuC"/>
    <property type="match status" value="1"/>
</dbReference>
<proteinExistence type="inferred from homology"/>
<organism evidence="7 8">
    <name type="scientific">Sulfobacillus acidophilus</name>
    <dbReference type="NCBI Taxonomy" id="53633"/>
    <lineage>
        <taxon>Bacteria</taxon>
        <taxon>Bacillati</taxon>
        <taxon>Bacillota</taxon>
        <taxon>Clostridia</taxon>
        <taxon>Eubacteriales</taxon>
        <taxon>Clostridiales Family XVII. Incertae Sedis</taxon>
        <taxon>Sulfobacillus</taxon>
    </lineage>
</organism>
<dbReference type="EMBL" id="PXYV01000004">
    <property type="protein sequence ID" value="PSR23670.1"/>
    <property type="molecule type" value="Genomic_DNA"/>
</dbReference>
<evidence type="ECO:0000256" key="6">
    <source>
        <dbReference type="SAM" id="Phobius"/>
    </source>
</evidence>
<keyword evidence="6" id="KW-0472">Membrane</keyword>
<dbReference type="AlphaFoldDB" id="A0A2T2WN60"/>
<dbReference type="GO" id="GO:0006310">
    <property type="term" value="P:DNA recombination"/>
    <property type="evidence" value="ECO:0007669"/>
    <property type="project" value="UniProtKB-KW"/>
</dbReference>
<dbReference type="PANTHER" id="PTHR30563">
    <property type="entry name" value="DNA RECOMBINATION PROTEIN RMUC"/>
    <property type="match status" value="1"/>
</dbReference>
<comment type="caution">
    <text evidence="7">The sequence shown here is derived from an EMBL/GenBank/DDBJ whole genome shotgun (WGS) entry which is preliminary data.</text>
</comment>
<reference evidence="7 8" key="1">
    <citation type="journal article" date="2014" name="BMC Genomics">
        <title>Comparison of environmental and isolate Sulfobacillus genomes reveals diverse carbon, sulfur, nitrogen, and hydrogen metabolisms.</title>
        <authorList>
            <person name="Justice N.B."/>
            <person name="Norman A."/>
            <person name="Brown C.T."/>
            <person name="Singh A."/>
            <person name="Thomas B.C."/>
            <person name="Banfield J.F."/>
        </authorList>
    </citation>
    <scope>NUCLEOTIDE SEQUENCE [LARGE SCALE GENOMIC DNA]</scope>
    <source>
        <strain evidence="7">AMDSBA3</strain>
    </source>
</reference>
<evidence type="ECO:0000256" key="3">
    <source>
        <dbReference type="ARBA" id="ARBA00023054"/>
    </source>
</evidence>
<evidence type="ECO:0000256" key="5">
    <source>
        <dbReference type="SAM" id="Coils"/>
    </source>
</evidence>
<evidence type="ECO:0000256" key="4">
    <source>
        <dbReference type="ARBA" id="ARBA00023172"/>
    </source>
</evidence>
<keyword evidence="4" id="KW-0233">DNA recombination</keyword>
<evidence type="ECO:0000313" key="7">
    <source>
        <dbReference type="EMBL" id="PSR23670.1"/>
    </source>
</evidence>
<sequence length="508" mass="56755">MDHSGRNVKHVTVVDIVAGTSLLINIALFILLLTGGLVRSLQTFMKQQMEMLAKGQERLEKALQDSLSLARVESGQAAQHLREEVAGHIQTLGQAQTDLVRTATLDQAKLIQNLREFEESTLKHMAAADKERFDTFSRQTDDGLAQQNRHLSALIGEMALQQKNLLDSFMKQLAELTQMNATKLEQIRTTVEQQLTALQKDNSEKLELMRATVDEKLHQTLEQRLGESFKLVSERLEQVQKGLGEMQSLASGVGDLKKVLTNVKTRGTLGEIQLDNILEQILTPDQYESAAIVRRGSQERVDFAVRLPGRDDAGDVVLLPIDAKFPLEDYQRLVEAQESADLGQAQEAAKFLETRIRAEARSISEKYVNPPTTTDFAILFVPIEGLFAEILRRPGLWEGIQRDYHVIVTGPTTITALLNSLQMGFRTLAIQKRSSEVWKLLGAVKTEFGKFGEVLEKTQKKLQEASNTIDSATVRTRAIERQLRTVQALPVEESQPLLEALEGSVGER</sequence>
<evidence type="ECO:0000313" key="8">
    <source>
        <dbReference type="Proteomes" id="UP000241848"/>
    </source>
</evidence>
<comment type="similarity">
    <text evidence="2">Belongs to the RmuC family.</text>
</comment>
<feature type="coiled-coil region" evidence="5">
    <location>
        <begin position="455"/>
        <end position="482"/>
    </location>
</feature>
<evidence type="ECO:0000256" key="2">
    <source>
        <dbReference type="ARBA" id="ARBA00009840"/>
    </source>
</evidence>
<comment type="function">
    <text evidence="1">Involved in DNA recombination.</text>
</comment>
<protein>
    <submittedName>
        <fullName evidence="7">DNA recombination protein RmuC</fullName>
    </submittedName>
</protein>
<evidence type="ECO:0000256" key="1">
    <source>
        <dbReference type="ARBA" id="ARBA00003416"/>
    </source>
</evidence>
<feature type="transmembrane region" description="Helical" evidence="6">
    <location>
        <begin position="16"/>
        <end position="38"/>
    </location>
</feature>
<name>A0A2T2WN60_9FIRM</name>
<keyword evidence="6" id="KW-0812">Transmembrane</keyword>